<evidence type="ECO:0000256" key="12">
    <source>
        <dbReference type="ARBA" id="ARBA00045097"/>
    </source>
</evidence>
<comment type="pathway">
    <text evidence="2">Protein modification; protein glycosylation.</text>
</comment>
<organism evidence="14 15">
    <name type="scientific">Desulfofervidus auxilii</name>
    <dbReference type="NCBI Taxonomy" id="1621989"/>
    <lineage>
        <taxon>Bacteria</taxon>
        <taxon>Pseudomonadati</taxon>
        <taxon>Thermodesulfobacteriota</taxon>
        <taxon>Candidatus Desulfofervidia</taxon>
        <taxon>Candidatus Desulfofervidales</taxon>
        <taxon>Candidatus Desulfofervidaceae</taxon>
        <taxon>Candidatus Desulfofervidus</taxon>
    </lineage>
</organism>
<evidence type="ECO:0000256" key="11">
    <source>
        <dbReference type="ARBA" id="ARBA00023136"/>
    </source>
</evidence>
<evidence type="ECO:0000313" key="15">
    <source>
        <dbReference type="Proteomes" id="UP000070560"/>
    </source>
</evidence>
<evidence type="ECO:0000256" key="4">
    <source>
        <dbReference type="ARBA" id="ARBA00012583"/>
    </source>
</evidence>
<evidence type="ECO:0000256" key="7">
    <source>
        <dbReference type="ARBA" id="ARBA00022692"/>
    </source>
</evidence>
<dbReference type="EMBL" id="CP013015">
    <property type="protein sequence ID" value="AMM42130.1"/>
    <property type="molecule type" value="Genomic_DNA"/>
</dbReference>
<dbReference type="GO" id="GO:0004581">
    <property type="term" value="F:dolichyl-phosphate beta-glucosyltransferase activity"/>
    <property type="evidence" value="ECO:0007669"/>
    <property type="project" value="UniProtKB-EC"/>
</dbReference>
<reference evidence="14 15" key="1">
    <citation type="submission" date="2015-10" db="EMBL/GenBank/DDBJ databases">
        <title>Candidatus Desulfofervidus auxilii, a hydrogenotrophic sulfate-reducing bacterium involved in the thermophilic anaerobic oxidation of methane.</title>
        <authorList>
            <person name="Krukenberg V."/>
            <person name="Richter M."/>
            <person name="Wegener G."/>
        </authorList>
    </citation>
    <scope>NUCLEOTIDE SEQUENCE [LARGE SCALE GENOMIC DNA]</scope>
    <source>
        <strain evidence="14 15">HS1</strain>
    </source>
</reference>
<evidence type="ECO:0000256" key="9">
    <source>
        <dbReference type="ARBA" id="ARBA00022968"/>
    </source>
</evidence>
<keyword evidence="15" id="KW-1185">Reference proteome</keyword>
<keyword evidence="9" id="KW-0735">Signal-anchor</keyword>
<dbReference type="Gene3D" id="3.90.550.10">
    <property type="entry name" value="Spore Coat Polysaccharide Biosynthesis Protein SpsA, Chain A"/>
    <property type="match status" value="1"/>
</dbReference>
<dbReference type="PANTHER" id="PTHR10859">
    <property type="entry name" value="GLYCOSYL TRANSFERASE"/>
    <property type="match status" value="1"/>
</dbReference>
<gene>
    <name evidence="14" type="ORF">HS1_002348</name>
</gene>
<dbReference type="InterPro" id="IPR029044">
    <property type="entry name" value="Nucleotide-diphossugar_trans"/>
</dbReference>
<dbReference type="Pfam" id="PF00535">
    <property type="entry name" value="Glycos_transf_2"/>
    <property type="match status" value="1"/>
</dbReference>
<dbReference type="PANTHER" id="PTHR10859:SF91">
    <property type="entry name" value="DOLICHYL-PHOSPHATE BETA-GLUCOSYLTRANSFERASE"/>
    <property type="match status" value="1"/>
</dbReference>
<evidence type="ECO:0000256" key="10">
    <source>
        <dbReference type="ARBA" id="ARBA00022989"/>
    </source>
</evidence>
<keyword evidence="7" id="KW-0812">Transmembrane</keyword>
<feature type="domain" description="Glycosyltransferase 2-like" evidence="13">
    <location>
        <begin position="7"/>
        <end position="129"/>
    </location>
</feature>
<dbReference type="InterPro" id="IPR001173">
    <property type="entry name" value="Glyco_trans_2-like"/>
</dbReference>
<evidence type="ECO:0000313" key="14">
    <source>
        <dbReference type="EMBL" id="AMM42130.1"/>
    </source>
</evidence>
<dbReference type="RefSeq" id="WP_066065771.1">
    <property type="nucleotide sequence ID" value="NZ_CP013015.1"/>
</dbReference>
<accession>A0A7V1K5I2</accession>
<dbReference type="AlphaFoldDB" id="A0A7V1K5I2"/>
<sequence>MENTFLSVIIPAYNEEARIKNTLEKIHSYLKNQDYTYEIIIVNDGSTDNTWALVNEIAQKIKEVRILKNEKNRGKGFTIKKGFLNAKGKYLLFTDADLSTPIEEVEKLISWLKKGYDIAIGSRALKESHIQIHQPWYRELAGRIFNLFVQAMAVPGIKDTQCGFKCFAQKAALEICERQKIEKFSFDVEMLYIGRKLGYKIKEVPICWFNNPHTKVNFLKDGYRMCLDLIRIRLNELKGMYD</sequence>
<dbReference type="EC" id="2.4.1.117" evidence="4"/>
<evidence type="ECO:0000256" key="5">
    <source>
        <dbReference type="ARBA" id="ARBA00022676"/>
    </source>
</evidence>
<keyword evidence="5" id="KW-0328">Glycosyltransferase</keyword>
<evidence type="ECO:0000256" key="1">
    <source>
        <dbReference type="ARBA" id="ARBA00004389"/>
    </source>
</evidence>
<keyword evidence="11" id="KW-0472">Membrane</keyword>
<evidence type="ECO:0000256" key="8">
    <source>
        <dbReference type="ARBA" id="ARBA00022824"/>
    </source>
</evidence>
<keyword evidence="8" id="KW-0256">Endoplasmic reticulum</keyword>
<comment type="subcellular location">
    <subcellularLocation>
        <location evidence="1">Endoplasmic reticulum membrane</location>
        <topology evidence="1">Single-pass membrane protein</topology>
    </subcellularLocation>
</comment>
<protein>
    <recommendedName>
        <fullName evidence="4">dolichyl-phosphate beta-glucosyltransferase</fullName>
        <ecNumber evidence="4">2.4.1.117</ecNumber>
    </recommendedName>
</protein>
<dbReference type="Proteomes" id="UP000070560">
    <property type="component" value="Chromosome"/>
</dbReference>
<keyword evidence="6 14" id="KW-0808">Transferase</keyword>
<comment type="catalytic activity">
    <reaction evidence="12">
        <text>a di-trans,poly-cis-dolichyl phosphate + UDP-alpha-D-glucose = a di-trans,poly-cis-dolichyl beta-D-glucosyl phosphate + UDP</text>
        <dbReference type="Rhea" id="RHEA:15401"/>
        <dbReference type="Rhea" id="RHEA-COMP:19498"/>
        <dbReference type="Rhea" id="RHEA-COMP:19502"/>
        <dbReference type="ChEBI" id="CHEBI:57525"/>
        <dbReference type="ChEBI" id="CHEBI:57683"/>
        <dbReference type="ChEBI" id="CHEBI:58223"/>
        <dbReference type="ChEBI" id="CHEBI:58885"/>
        <dbReference type="EC" id="2.4.1.117"/>
    </reaction>
    <physiologicalReaction direction="left-to-right" evidence="12">
        <dbReference type="Rhea" id="RHEA:15402"/>
    </physiologicalReaction>
</comment>
<dbReference type="OrthoDB" id="9802649at2"/>
<comment type="similarity">
    <text evidence="3">Belongs to the glycosyltransferase 2 family.</text>
</comment>
<dbReference type="CDD" id="cd04188">
    <property type="entry name" value="DPG_synthase"/>
    <property type="match status" value="1"/>
</dbReference>
<evidence type="ECO:0000256" key="6">
    <source>
        <dbReference type="ARBA" id="ARBA00022679"/>
    </source>
</evidence>
<proteinExistence type="inferred from homology"/>
<evidence type="ECO:0000256" key="3">
    <source>
        <dbReference type="ARBA" id="ARBA00006739"/>
    </source>
</evidence>
<name>A0A7V1K5I2_DESA2</name>
<dbReference type="InterPro" id="IPR035518">
    <property type="entry name" value="DPG_synthase"/>
</dbReference>
<evidence type="ECO:0000256" key="2">
    <source>
        <dbReference type="ARBA" id="ARBA00004922"/>
    </source>
</evidence>
<dbReference type="KEGG" id="daw:HS1_002348"/>
<keyword evidence="10" id="KW-1133">Transmembrane helix</keyword>
<evidence type="ECO:0000259" key="13">
    <source>
        <dbReference type="Pfam" id="PF00535"/>
    </source>
</evidence>
<dbReference type="GO" id="GO:0006487">
    <property type="term" value="P:protein N-linked glycosylation"/>
    <property type="evidence" value="ECO:0007669"/>
    <property type="project" value="TreeGrafter"/>
</dbReference>
<dbReference type="SUPFAM" id="SSF53448">
    <property type="entry name" value="Nucleotide-diphospho-sugar transferases"/>
    <property type="match status" value="1"/>
</dbReference>